<dbReference type="PATRIC" id="fig|123899.6.peg.2299"/>
<dbReference type="EMBL" id="LT546645">
    <property type="protein sequence ID" value="SAI70636.1"/>
    <property type="molecule type" value="Genomic_DNA"/>
</dbReference>
<dbReference type="InterPro" id="IPR010998">
    <property type="entry name" value="Integrase_recombinase_N"/>
</dbReference>
<dbReference type="Gene3D" id="1.10.150.130">
    <property type="match status" value="1"/>
</dbReference>
<dbReference type="KEGG" id="btrm:SAMEA390648702311"/>
<dbReference type="OrthoDB" id="9775880at2"/>
<dbReference type="PANTHER" id="PTHR30629">
    <property type="entry name" value="PROPHAGE INTEGRASE"/>
    <property type="match status" value="1"/>
</dbReference>
<dbReference type="AlphaFoldDB" id="A0A157SL69"/>
<keyword evidence="2" id="KW-0229">DNA integration</keyword>
<dbReference type="Pfam" id="PF00589">
    <property type="entry name" value="Phage_integrase"/>
    <property type="match status" value="1"/>
</dbReference>
<name>A0A157SL69_9BORD</name>
<dbReference type="InterPro" id="IPR013762">
    <property type="entry name" value="Integrase-like_cat_sf"/>
</dbReference>
<dbReference type="Pfam" id="PF13356">
    <property type="entry name" value="Arm-DNA-bind_3"/>
    <property type="match status" value="1"/>
</dbReference>
<dbReference type="GeneID" id="56590419"/>
<dbReference type="STRING" id="123899.SAMEA3906487_02311"/>
<sequence>MPSDLLTDTAIRRAKPAETLHYLQDGNGLMLRIRPDGRRDWMWRYTSPTKGKRETLYPGSYPALTLKAVREFVQKRRELVAKGIDPKRATAVLNDDTDAIPTTVSELFGVWFKKEIMPHRKSETDHQSIQGRFSRYVLPAIGDVSLTDVRRPHVLKSIEPAREGKKLRTANLILSELRQMFVYAVAREWMQGDPTAGIKRRDAGGQDKEGDRVLSDGELSQLRDALARPTEQRTKYYTATRRVLPVRSELMLWWTLATAARAVEVASIKRRGDVDVEARTWDIPSDVAKNGRAHTVHLSNFTLAIWSRFLLLPAGDSPYLLVGREGGHVSERELTRRLTDRQTRTKKVKGRKNTTDLDLPGGHWTQHDLRRTAATIMGELGIPEGVVDRCLNHIEPKKVTRTYQRQQMLVQRRDAFDALGAHLTNLLGDPAEWLPWPNLAEDSAQ</sequence>
<dbReference type="GO" id="GO:0006310">
    <property type="term" value="P:DNA recombination"/>
    <property type="evidence" value="ECO:0007669"/>
    <property type="project" value="UniProtKB-KW"/>
</dbReference>
<keyword evidence="3" id="KW-0238">DNA-binding</keyword>
<dbReference type="PROSITE" id="PS51898">
    <property type="entry name" value="TYR_RECOMBINASE"/>
    <property type="match status" value="1"/>
</dbReference>
<keyword evidence="7" id="KW-1185">Reference proteome</keyword>
<evidence type="ECO:0000313" key="6">
    <source>
        <dbReference type="EMBL" id="SAI70636.1"/>
    </source>
</evidence>
<evidence type="ECO:0000256" key="3">
    <source>
        <dbReference type="ARBA" id="ARBA00023125"/>
    </source>
</evidence>
<accession>A0A157SL69</accession>
<dbReference type="InterPro" id="IPR053876">
    <property type="entry name" value="Phage_int_M"/>
</dbReference>
<dbReference type="SUPFAM" id="SSF56349">
    <property type="entry name" value="DNA breaking-rejoining enzymes"/>
    <property type="match status" value="1"/>
</dbReference>
<dbReference type="Proteomes" id="UP000076825">
    <property type="component" value="Chromosome 1"/>
</dbReference>
<proteinExistence type="inferred from homology"/>
<dbReference type="Pfam" id="PF22022">
    <property type="entry name" value="Phage_int_M"/>
    <property type="match status" value="1"/>
</dbReference>
<dbReference type="InterPro" id="IPR050808">
    <property type="entry name" value="Phage_Integrase"/>
</dbReference>
<gene>
    <name evidence="6" type="primary">intB13_1</name>
    <name evidence="6" type="ORF">SAMEA3906487_02311</name>
</gene>
<evidence type="ECO:0000256" key="1">
    <source>
        <dbReference type="ARBA" id="ARBA00008857"/>
    </source>
</evidence>
<dbReference type="InterPro" id="IPR038488">
    <property type="entry name" value="Integrase_DNA-bd_sf"/>
</dbReference>
<evidence type="ECO:0000259" key="5">
    <source>
        <dbReference type="PROSITE" id="PS51898"/>
    </source>
</evidence>
<dbReference type="PANTHER" id="PTHR30629:SF2">
    <property type="entry name" value="PROPHAGE INTEGRASE INTS-RELATED"/>
    <property type="match status" value="1"/>
</dbReference>
<dbReference type="InterPro" id="IPR011010">
    <property type="entry name" value="DNA_brk_join_enz"/>
</dbReference>
<organism evidence="6 7">
    <name type="scientific">Bordetella trematum</name>
    <dbReference type="NCBI Taxonomy" id="123899"/>
    <lineage>
        <taxon>Bacteria</taxon>
        <taxon>Pseudomonadati</taxon>
        <taxon>Pseudomonadota</taxon>
        <taxon>Betaproteobacteria</taxon>
        <taxon>Burkholderiales</taxon>
        <taxon>Alcaligenaceae</taxon>
        <taxon>Bordetella</taxon>
    </lineage>
</organism>
<dbReference type="InterPro" id="IPR025166">
    <property type="entry name" value="Integrase_DNA_bind_dom"/>
</dbReference>
<evidence type="ECO:0000256" key="2">
    <source>
        <dbReference type="ARBA" id="ARBA00022908"/>
    </source>
</evidence>
<protein>
    <submittedName>
        <fullName evidence="6">Phage-related integrase</fullName>
    </submittedName>
</protein>
<evidence type="ECO:0000313" key="7">
    <source>
        <dbReference type="Proteomes" id="UP000076825"/>
    </source>
</evidence>
<keyword evidence="4" id="KW-0233">DNA recombination</keyword>
<dbReference type="InterPro" id="IPR002104">
    <property type="entry name" value="Integrase_catalytic"/>
</dbReference>
<dbReference type="Gene3D" id="1.10.443.10">
    <property type="entry name" value="Intergrase catalytic core"/>
    <property type="match status" value="1"/>
</dbReference>
<dbReference type="GO" id="GO:0003677">
    <property type="term" value="F:DNA binding"/>
    <property type="evidence" value="ECO:0007669"/>
    <property type="project" value="UniProtKB-KW"/>
</dbReference>
<dbReference type="RefSeq" id="WP_063939983.1">
    <property type="nucleotide sequence ID" value="NZ_CP016340.1"/>
</dbReference>
<comment type="similarity">
    <text evidence="1">Belongs to the 'phage' integrase family.</text>
</comment>
<dbReference type="CDD" id="cd00801">
    <property type="entry name" value="INT_P4_C"/>
    <property type="match status" value="1"/>
</dbReference>
<feature type="domain" description="Tyr recombinase" evidence="5">
    <location>
        <begin position="208"/>
        <end position="417"/>
    </location>
</feature>
<evidence type="ECO:0000256" key="4">
    <source>
        <dbReference type="ARBA" id="ARBA00023172"/>
    </source>
</evidence>
<reference evidence="6 7" key="1">
    <citation type="submission" date="2016-04" db="EMBL/GenBank/DDBJ databases">
        <authorList>
            <consortium name="Pathogen Informatics"/>
        </authorList>
    </citation>
    <scope>NUCLEOTIDE SEQUENCE [LARGE SCALE GENOMIC DNA]</scope>
    <source>
        <strain evidence="6 7">H044680328</strain>
    </source>
</reference>
<dbReference type="Gene3D" id="3.30.160.390">
    <property type="entry name" value="Integrase, DNA-binding domain"/>
    <property type="match status" value="1"/>
</dbReference>
<dbReference type="GO" id="GO:0015074">
    <property type="term" value="P:DNA integration"/>
    <property type="evidence" value="ECO:0007669"/>
    <property type="project" value="UniProtKB-KW"/>
</dbReference>